<feature type="compositionally biased region" description="Basic and acidic residues" evidence="1">
    <location>
        <begin position="1209"/>
        <end position="1226"/>
    </location>
</feature>
<feature type="compositionally biased region" description="Basic and acidic residues" evidence="1">
    <location>
        <begin position="17"/>
        <end position="27"/>
    </location>
</feature>
<feature type="compositionally biased region" description="Polar residues" evidence="1">
    <location>
        <begin position="1083"/>
        <end position="1092"/>
    </location>
</feature>
<protein>
    <recommendedName>
        <fullName evidence="2">GYF domain-containing protein</fullName>
    </recommendedName>
</protein>
<feature type="compositionally biased region" description="Low complexity" evidence="1">
    <location>
        <begin position="1135"/>
        <end position="1149"/>
    </location>
</feature>
<feature type="region of interest" description="Disordered" evidence="1">
    <location>
        <begin position="798"/>
        <end position="851"/>
    </location>
</feature>
<feature type="compositionally biased region" description="Polar residues" evidence="1">
    <location>
        <begin position="466"/>
        <end position="478"/>
    </location>
</feature>
<feature type="compositionally biased region" description="Low complexity" evidence="1">
    <location>
        <begin position="661"/>
        <end position="674"/>
    </location>
</feature>
<dbReference type="Proteomes" id="UP001302602">
    <property type="component" value="Unassembled WGS sequence"/>
</dbReference>
<dbReference type="InterPro" id="IPR035445">
    <property type="entry name" value="GYF-like_dom_sf"/>
</dbReference>
<feature type="compositionally biased region" description="Low complexity" evidence="1">
    <location>
        <begin position="1421"/>
        <end position="1430"/>
    </location>
</feature>
<proteinExistence type="predicted"/>
<feature type="region of interest" description="Disordered" evidence="1">
    <location>
        <begin position="1284"/>
        <end position="1320"/>
    </location>
</feature>
<feature type="compositionally biased region" description="Polar residues" evidence="1">
    <location>
        <begin position="634"/>
        <end position="660"/>
    </location>
</feature>
<dbReference type="SMART" id="SM00444">
    <property type="entry name" value="GYF"/>
    <property type="match status" value="1"/>
</dbReference>
<feature type="region of interest" description="Disordered" evidence="1">
    <location>
        <begin position="582"/>
        <end position="677"/>
    </location>
</feature>
<reference evidence="3" key="1">
    <citation type="journal article" date="2023" name="Mol. Phylogenet. Evol.">
        <title>Genome-scale phylogeny and comparative genomics of the fungal order Sordariales.</title>
        <authorList>
            <person name="Hensen N."/>
            <person name="Bonometti L."/>
            <person name="Westerberg I."/>
            <person name="Brannstrom I.O."/>
            <person name="Guillou S."/>
            <person name="Cros-Aarteil S."/>
            <person name="Calhoun S."/>
            <person name="Haridas S."/>
            <person name="Kuo A."/>
            <person name="Mondo S."/>
            <person name="Pangilinan J."/>
            <person name="Riley R."/>
            <person name="LaButti K."/>
            <person name="Andreopoulos B."/>
            <person name="Lipzen A."/>
            <person name="Chen C."/>
            <person name="Yan M."/>
            <person name="Daum C."/>
            <person name="Ng V."/>
            <person name="Clum A."/>
            <person name="Steindorff A."/>
            <person name="Ohm R.A."/>
            <person name="Martin F."/>
            <person name="Silar P."/>
            <person name="Natvig D.O."/>
            <person name="Lalanne C."/>
            <person name="Gautier V."/>
            <person name="Ament-Velasquez S.L."/>
            <person name="Kruys A."/>
            <person name="Hutchinson M.I."/>
            <person name="Powell A.J."/>
            <person name="Barry K."/>
            <person name="Miller A.N."/>
            <person name="Grigoriev I.V."/>
            <person name="Debuchy R."/>
            <person name="Gladieux P."/>
            <person name="Hiltunen Thoren M."/>
            <person name="Johannesson H."/>
        </authorList>
    </citation>
    <scope>NUCLEOTIDE SEQUENCE</scope>
    <source>
        <strain evidence="3">CBS 731.68</strain>
    </source>
</reference>
<dbReference type="GO" id="GO:0005829">
    <property type="term" value="C:cytosol"/>
    <property type="evidence" value="ECO:0007669"/>
    <property type="project" value="TreeGrafter"/>
</dbReference>
<feature type="compositionally biased region" description="Low complexity" evidence="1">
    <location>
        <begin position="999"/>
        <end position="1012"/>
    </location>
</feature>
<gene>
    <name evidence="3" type="ORF">N657DRAFT_622796</name>
</gene>
<feature type="region of interest" description="Disordered" evidence="1">
    <location>
        <begin position="1400"/>
        <end position="1435"/>
    </location>
</feature>
<feature type="domain" description="GYF" evidence="2">
    <location>
        <begin position="691"/>
        <end position="739"/>
    </location>
</feature>
<feature type="compositionally biased region" description="Basic and acidic residues" evidence="1">
    <location>
        <begin position="249"/>
        <end position="267"/>
    </location>
</feature>
<feature type="compositionally biased region" description="Basic and acidic residues" evidence="1">
    <location>
        <begin position="799"/>
        <end position="818"/>
    </location>
</feature>
<dbReference type="CDD" id="cd00072">
    <property type="entry name" value="GYF"/>
    <property type="match status" value="1"/>
</dbReference>
<feature type="region of interest" description="Disordered" evidence="1">
    <location>
        <begin position="178"/>
        <end position="526"/>
    </location>
</feature>
<evidence type="ECO:0000259" key="2">
    <source>
        <dbReference type="PROSITE" id="PS50829"/>
    </source>
</evidence>
<dbReference type="InterPro" id="IPR003169">
    <property type="entry name" value="GYF"/>
</dbReference>
<organism evidence="3 4">
    <name type="scientific">Parathielavia appendiculata</name>
    <dbReference type="NCBI Taxonomy" id="2587402"/>
    <lineage>
        <taxon>Eukaryota</taxon>
        <taxon>Fungi</taxon>
        <taxon>Dikarya</taxon>
        <taxon>Ascomycota</taxon>
        <taxon>Pezizomycotina</taxon>
        <taxon>Sordariomycetes</taxon>
        <taxon>Sordariomycetidae</taxon>
        <taxon>Sordariales</taxon>
        <taxon>Chaetomiaceae</taxon>
        <taxon>Parathielavia</taxon>
    </lineage>
</organism>
<feature type="compositionally biased region" description="Low complexity" evidence="1">
    <location>
        <begin position="214"/>
        <end position="223"/>
    </location>
</feature>
<dbReference type="PANTHER" id="PTHR14445">
    <property type="entry name" value="GRB10 INTERACTING GYF PROTEIN"/>
    <property type="match status" value="1"/>
</dbReference>
<name>A0AAN6TVG6_9PEZI</name>
<dbReference type="EMBL" id="MU853233">
    <property type="protein sequence ID" value="KAK4121500.1"/>
    <property type="molecule type" value="Genomic_DNA"/>
</dbReference>
<feature type="compositionally biased region" description="Polar residues" evidence="1">
    <location>
        <begin position="282"/>
        <end position="307"/>
    </location>
</feature>
<reference evidence="3" key="2">
    <citation type="submission" date="2023-05" db="EMBL/GenBank/DDBJ databases">
        <authorList>
            <consortium name="Lawrence Berkeley National Laboratory"/>
            <person name="Steindorff A."/>
            <person name="Hensen N."/>
            <person name="Bonometti L."/>
            <person name="Westerberg I."/>
            <person name="Brannstrom I.O."/>
            <person name="Guillou S."/>
            <person name="Cros-Aarteil S."/>
            <person name="Calhoun S."/>
            <person name="Haridas S."/>
            <person name="Kuo A."/>
            <person name="Mondo S."/>
            <person name="Pangilinan J."/>
            <person name="Riley R."/>
            <person name="Labutti K."/>
            <person name="Andreopoulos B."/>
            <person name="Lipzen A."/>
            <person name="Chen C."/>
            <person name="Yanf M."/>
            <person name="Daum C."/>
            <person name="Ng V."/>
            <person name="Clum A."/>
            <person name="Ohm R."/>
            <person name="Martin F."/>
            <person name="Silar P."/>
            <person name="Natvig D."/>
            <person name="Lalanne C."/>
            <person name="Gautier V."/>
            <person name="Ament-Velasquez S.L."/>
            <person name="Kruys A."/>
            <person name="Hutchinson M.I."/>
            <person name="Powell A.J."/>
            <person name="Barry K."/>
            <person name="Miller A.N."/>
            <person name="Grigoriev I.V."/>
            <person name="Debuchy R."/>
            <person name="Gladieux P."/>
            <person name="Thoren M.H."/>
            <person name="Johannesson H."/>
        </authorList>
    </citation>
    <scope>NUCLEOTIDE SEQUENCE</scope>
    <source>
        <strain evidence="3">CBS 731.68</strain>
    </source>
</reference>
<feature type="compositionally biased region" description="Basic and acidic residues" evidence="1">
    <location>
        <begin position="1026"/>
        <end position="1039"/>
    </location>
</feature>
<evidence type="ECO:0000313" key="3">
    <source>
        <dbReference type="EMBL" id="KAK4121500.1"/>
    </source>
</evidence>
<dbReference type="InterPro" id="IPR051640">
    <property type="entry name" value="GRB10-interact_GYF"/>
</dbReference>
<dbReference type="PROSITE" id="PS50829">
    <property type="entry name" value="GYF"/>
    <property type="match status" value="1"/>
</dbReference>
<dbReference type="SUPFAM" id="SSF55277">
    <property type="entry name" value="GYF domain"/>
    <property type="match status" value="1"/>
</dbReference>
<accession>A0AAN6TVG6</accession>
<feature type="region of interest" description="Disordered" evidence="1">
    <location>
        <begin position="1"/>
        <end position="87"/>
    </location>
</feature>
<feature type="compositionally biased region" description="Polar residues" evidence="1">
    <location>
        <begin position="54"/>
        <end position="87"/>
    </location>
</feature>
<feature type="compositionally biased region" description="Low complexity" evidence="1">
    <location>
        <begin position="1284"/>
        <end position="1300"/>
    </location>
</feature>
<evidence type="ECO:0000256" key="1">
    <source>
        <dbReference type="SAM" id="MobiDB-lite"/>
    </source>
</evidence>
<feature type="region of interest" description="Disordered" evidence="1">
    <location>
        <begin position="999"/>
        <end position="1240"/>
    </location>
</feature>
<sequence length="1454" mass="151330">MPQLTSSFASAAAGQNRDSRGTGRSDSARGSGSGDWPRSNGTRTFRRPSTTPFNQSSASPADVSHPSNSDLPLLSATPSSAAFDSPNSLRYTREELLDIYKNHFEPSQIDTADLLVPTWNPAQTNGSHPRPWGKPSDSVHVPQDPSVCWDANGTVKPISFEDLSAEEREMFATDVNSTLKPPQQANKEGAHPGSGGVNGRKASLSIGNAANYQTSSPSTTSRPGTRRRETADTNPFPVGSAASPTASRFMRDDPWLTRRSTDIKEAISDEPEEDSSAREATPTRSQPFTLSRSNTAGASGFGSQSSLWGPGAAPTSGLGAFGSFALPTPGIGDKRLAGGSRLAHLIPKDSADNASPKPSDAPSWRPRQRTDTDPFAGDDVPSGSALLGGALDDSPPAPSAQRQRGGVFDTPVKGNAGDFGMAGLNLGNQGDNNGQTSPSETNPYRSPPADRADEGHGEHEAERVAQANQGSDQHSNFGTFPRSFGAAAFDGSDRSQTSSVGAKGFASHNPLSGWPAGPSVSTPDRERASFQHAFGGSLFSPLADLPSPGIAGLGGVFGPPSTSRLGRGKLESLFPPAMQAQMHGHDQDSLGDSVTESRQGNPLGAIGRGPIGLQRDTASPVRSVRSGFEDLFPTSESTRSPFSTAEQAQPGLASTTQAPSFPTTTAGGASFTSTQPAADPTAVRTMVMPDRMRWVYLDPQGVMQGPFSGLEMNDWYKANFFTADLRVKRLEDPDFEPLGQVIRRIGNSREPFLVPQIGIPHGPPPAPGPFGGSGSEAVPPLQSAFPSFGRTLTAQQQNELERRKQEEQMYHARQRELAQQHATFGRLPPIQPVAPGALHHHSSAHSLQSQPSFGSITSPIGMTPQHPLGPIAPGTGFFDSAAAIAPGPVQAPIGPAPADMFAPDLNFGERQLLASMQATGALPGAFPSNQAVGGPVGENSGLRSQLPSIDQLQKDSEGFSERLEEFHQLRAQFDAEEAAAAGTLKVKEETAQHEEQVAAAAKDVAAPASESAESTKDAGAQGELTLTEKVRKTQADHAKSSQPQPASDLPMPFPPPVQSTPLAAPTAQRPASGLPARYGERSASGTPDTTSEGAALAPPPTAPWASQAGAEMQKGPSLKEIQEAEAKQAAKKQEAAAAARRAALEQEAAAIREREKAAAAAANPLLPATSTWGTGSPVGAPAGSPWKQPAGLKSGVASVGPGSNGTKKTLAEIQREEEARKQKAREAAAVAAQASTPSAATMGKRYADLAGKSSASPSPMSFAAAQPSLGGGWATVGAGGKVKVPTGPAVQSRSASVSIKPSPPPVAAKPAPKPGPTSLKDAKSLAMEEFKKWLHRELARGLIGVADIEQFAATLLEMPLDPSILAEAVYGYSTTMDGRHFADEFVRRKKLADKGIVEKEPVSAAASASGNGGWNEVAKKGSSSSSSSGGAMSKVEDSAIPGFKVVPSKKKSKK</sequence>
<feature type="compositionally biased region" description="Polar residues" evidence="1">
    <location>
        <begin position="590"/>
        <end position="600"/>
    </location>
</feature>
<feature type="compositionally biased region" description="Basic and acidic residues" evidence="1">
    <location>
        <begin position="1120"/>
        <end position="1134"/>
    </location>
</feature>
<comment type="caution">
    <text evidence="3">The sequence shown here is derived from an EMBL/GenBank/DDBJ whole genome shotgun (WGS) entry which is preliminary data.</text>
</comment>
<dbReference type="Pfam" id="PF02213">
    <property type="entry name" value="GYF"/>
    <property type="match status" value="1"/>
</dbReference>
<feature type="compositionally biased region" description="Basic and acidic residues" evidence="1">
    <location>
        <begin position="448"/>
        <end position="463"/>
    </location>
</feature>
<evidence type="ECO:0000313" key="4">
    <source>
        <dbReference type="Proteomes" id="UP001302602"/>
    </source>
</evidence>
<keyword evidence="4" id="KW-1185">Reference proteome</keyword>
<dbReference type="Gene3D" id="3.30.1490.40">
    <property type="match status" value="1"/>
</dbReference>
<dbReference type="RefSeq" id="XP_062645271.1">
    <property type="nucleotide sequence ID" value="XM_062790658.1"/>
</dbReference>
<feature type="compositionally biased region" description="Low complexity" evidence="1">
    <location>
        <begin position="423"/>
        <end position="435"/>
    </location>
</feature>
<dbReference type="GeneID" id="87827428"/>
<feature type="compositionally biased region" description="Pro residues" evidence="1">
    <location>
        <begin position="1301"/>
        <end position="1315"/>
    </location>
</feature>
<dbReference type="PANTHER" id="PTHR14445:SF36">
    <property type="entry name" value="FI03272P-RELATED"/>
    <property type="match status" value="1"/>
</dbReference>